<evidence type="ECO:0000313" key="6">
    <source>
        <dbReference type="Proteomes" id="UP000198558"/>
    </source>
</evidence>
<dbReference type="Gene3D" id="3.40.50.1360">
    <property type="match status" value="1"/>
</dbReference>
<dbReference type="Proteomes" id="UP000198558">
    <property type="component" value="Unassembled WGS sequence"/>
</dbReference>
<dbReference type="GO" id="GO:0003677">
    <property type="term" value="F:DNA binding"/>
    <property type="evidence" value="ECO:0007669"/>
    <property type="project" value="UniProtKB-KW"/>
</dbReference>
<protein>
    <submittedName>
        <fullName evidence="5">Transcriptional regulator, DeoR family</fullName>
    </submittedName>
</protein>
<dbReference type="Gene3D" id="1.10.10.10">
    <property type="entry name" value="Winged helix-like DNA-binding domain superfamily/Winged helix DNA-binding domain"/>
    <property type="match status" value="1"/>
</dbReference>
<evidence type="ECO:0000256" key="3">
    <source>
        <dbReference type="ARBA" id="ARBA00023163"/>
    </source>
</evidence>
<evidence type="ECO:0000259" key="4">
    <source>
        <dbReference type="PROSITE" id="PS51000"/>
    </source>
</evidence>
<reference evidence="6" key="1">
    <citation type="submission" date="2016-10" db="EMBL/GenBank/DDBJ databases">
        <authorList>
            <person name="Varghese N."/>
            <person name="Submissions S."/>
        </authorList>
    </citation>
    <scope>NUCLEOTIDE SEQUENCE [LARGE SCALE GENOMIC DNA]</scope>
    <source>
        <strain evidence="6">DSM 1551</strain>
    </source>
</reference>
<keyword evidence="6" id="KW-1185">Reference proteome</keyword>
<keyword evidence="2" id="KW-0238">DNA-binding</keyword>
<evidence type="ECO:0000313" key="5">
    <source>
        <dbReference type="EMBL" id="SET40380.1"/>
    </source>
</evidence>
<dbReference type="PRINTS" id="PR00037">
    <property type="entry name" value="HTHLACR"/>
</dbReference>
<dbReference type="Pfam" id="PF00455">
    <property type="entry name" value="DeoRC"/>
    <property type="match status" value="1"/>
</dbReference>
<dbReference type="InterPro" id="IPR036388">
    <property type="entry name" value="WH-like_DNA-bd_sf"/>
</dbReference>
<dbReference type="InterPro" id="IPR001034">
    <property type="entry name" value="DeoR_HTH"/>
</dbReference>
<dbReference type="SUPFAM" id="SSF100950">
    <property type="entry name" value="NagB/RpiA/CoA transferase-like"/>
    <property type="match status" value="1"/>
</dbReference>
<dbReference type="PROSITE" id="PS51000">
    <property type="entry name" value="HTH_DEOR_2"/>
    <property type="match status" value="1"/>
</dbReference>
<evidence type="ECO:0000256" key="1">
    <source>
        <dbReference type="ARBA" id="ARBA00023015"/>
    </source>
</evidence>
<sequence>MITEERHRLILKELKRKGSLNVLELVNITKASESTIRRDLLELDHQGLLKRVHGGAVLIERASLAVENPLSERQSQNSLQKELIGKYAGKLVEENDTVYIDTGSTTIKLIDYLIEKKATYVTNGLLQAQMLAQKGFKVICLGGEIRGITGACVGASTYQKLSRYHFTKAFFGTNGVDIEHGFTTPDNEEALIKEAAFSRCEMNYILCDHSKFNKLSPVHFGDINEAIIICDYCKENQIKEHTTVVEVDKV</sequence>
<accession>A0A1I0E5H1</accession>
<dbReference type="SMART" id="SM01134">
    <property type="entry name" value="DeoRC"/>
    <property type="match status" value="1"/>
</dbReference>
<dbReference type="AlphaFoldDB" id="A0A1I0E5H1"/>
<dbReference type="InterPro" id="IPR014036">
    <property type="entry name" value="DeoR-like_C"/>
</dbReference>
<gene>
    <name evidence="5" type="ORF">SAMN04489758_10971</name>
</gene>
<proteinExistence type="predicted"/>
<dbReference type="Pfam" id="PF08220">
    <property type="entry name" value="HTH_DeoR"/>
    <property type="match status" value="1"/>
</dbReference>
<dbReference type="GO" id="GO:0003700">
    <property type="term" value="F:DNA-binding transcription factor activity"/>
    <property type="evidence" value="ECO:0007669"/>
    <property type="project" value="InterPro"/>
</dbReference>
<dbReference type="GeneID" id="78288155"/>
<keyword evidence="1" id="KW-0805">Transcription regulation</keyword>
<dbReference type="InterPro" id="IPR036390">
    <property type="entry name" value="WH_DNA-bd_sf"/>
</dbReference>
<dbReference type="SMART" id="SM00420">
    <property type="entry name" value="HTH_DEOR"/>
    <property type="match status" value="1"/>
</dbReference>
<dbReference type="EMBL" id="FOIN01000009">
    <property type="protein sequence ID" value="SET40380.1"/>
    <property type="molecule type" value="Genomic_DNA"/>
</dbReference>
<keyword evidence="3" id="KW-0804">Transcription</keyword>
<evidence type="ECO:0000256" key="2">
    <source>
        <dbReference type="ARBA" id="ARBA00023125"/>
    </source>
</evidence>
<dbReference type="InterPro" id="IPR037171">
    <property type="entry name" value="NagB/RpiA_transferase-like"/>
</dbReference>
<dbReference type="PANTHER" id="PTHR30363">
    <property type="entry name" value="HTH-TYPE TRANSCRIPTIONAL REGULATOR SRLR-RELATED"/>
    <property type="match status" value="1"/>
</dbReference>
<dbReference type="PROSITE" id="PS00894">
    <property type="entry name" value="HTH_DEOR_1"/>
    <property type="match status" value="1"/>
</dbReference>
<organism evidence="5 6">
    <name type="scientific">Thomasclavelia cocleata</name>
    <dbReference type="NCBI Taxonomy" id="69824"/>
    <lineage>
        <taxon>Bacteria</taxon>
        <taxon>Bacillati</taxon>
        <taxon>Bacillota</taxon>
        <taxon>Erysipelotrichia</taxon>
        <taxon>Erysipelotrichales</taxon>
        <taxon>Coprobacillaceae</taxon>
        <taxon>Thomasclavelia</taxon>
    </lineage>
</organism>
<name>A0A1I0E5H1_9FIRM</name>
<feature type="domain" description="HTH deoR-type" evidence="4">
    <location>
        <begin position="3"/>
        <end position="58"/>
    </location>
</feature>
<dbReference type="SUPFAM" id="SSF46785">
    <property type="entry name" value="Winged helix' DNA-binding domain"/>
    <property type="match status" value="1"/>
</dbReference>
<dbReference type="OrthoDB" id="9797223at2"/>
<dbReference type="RefSeq" id="WP_092353375.1">
    <property type="nucleotide sequence ID" value="NZ_FOIN01000009.1"/>
</dbReference>
<dbReference type="InterPro" id="IPR018356">
    <property type="entry name" value="Tscrpt_reg_HTH_DeoR_CS"/>
</dbReference>
<dbReference type="PANTHER" id="PTHR30363:SF56">
    <property type="entry name" value="TRANSCRIPTIONAL REGULATOR, DEOR FAMILY"/>
    <property type="match status" value="1"/>
</dbReference>
<dbReference type="InterPro" id="IPR050313">
    <property type="entry name" value="Carb_Metab_HTH_regulators"/>
</dbReference>